<dbReference type="Proteomes" id="UP000016223">
    <property type="component" value="Chromosome 1"/>
</dbReference>
<dbReference type="EMBL" id="CP003911">
    <property type="protein sequence ID" value="AGU51721.1"/>
    <property type="molecule type" value="Genomic_DNA"/>
</dbReference>
<gene>
    <name evidence="1" type="ORF">VAPA_1c46530</name>
</gene>
<reference evidence="1 2" key="1">
    <citation type="submission" date="2012-10" db="EMBL/GenBank/DDBJ databases">
        <title>Genome sequence of Variovorax paradoxus B4.</title>
        <authorList>
            <person name="Schuldes J."/>
            <person name="Brandt U."/>
            <person name="Hiessl S."/>
            <person name="Wuebbeler J.H."/>
            <person name="Thuermer A."/>
            <person name="Steinbuechel A."/>
            <person name="Daniel R."/>
        </authorList>
    </citation>
    <scope>NUCLEOTIDE SEQUENCE [LARGE SCALE GENOMIC DNA]</scope>
    <source>
        <strain evidence="1 2">B4</strain>
    </source>
</reference>
<evidence type="ECO:0000313" key="1">
    <source>
        <dbReference type="EMBL" id="AGU51721.1"/>
    </source>
</evidence>
<organism evidence="1 2">
    <name type="scientific">Variovorax paradoxus B4</name>
    <dbReference type="NCBI Taxonomy" id="1246301"/>
    <lineage>
        <taxon>Bacteria</taxon>
        <taxon>Pseudomonadati</taxon>
        <taxon>Pseudomonadota</taxon>
        <taxon>Betaproteobacteria</taxon>
        <taxon>Burkholderiales</taxon>
        <taxon>Comamonadaceae</taxon>
        <taxon>Variovorax</taxon>
    </lineage>
</organism>
<sequence length="72" mass="8292">MELDCGQELLRRYVRQSFTRTRQVVRLPMRIDCVLYGVAWSASCLMCRSLATDRAAPTSSDLKHNMKTKDNP</sequence>
<accession>T1XGT2</accession>
<dbReference type="HOGENOM" id="CLU_2721146_0_0_4"/>
<evidence type="ECO:0000313" key="2">
    <source>
        <dbReference type="Proteomes" id="UP000016223"/>
    </source>
</evidence>
<proteinExistence type="predicted"/>
<protein>
    <submittedName>
        <fullName evidence="1">Uncharacterized protein</fullName>
    </submittedName>
</protein>
<name>T1XGT2_VARPD</name>
<dbReference type="KEGG" id="vpd:VAPA_1c46530"/>
<dbReference type="AlphaFoldDB" id="T1XGT2"/>